<dbReference type="PANTHER" id="PTHR12865">
    <property type="entry name" value="PHOSPHATIDYLINOSITOL 4-KINASE TYPE-II"/>
    <property type="match status" value="1"/>
</dbReference>
<dbReference type="GO" id="GO:0000329">
    <property type="term" value="C:fungal-type vacuole membrane"/>
    <property type="evidence" value="ECO:0007669"/>
    <property type="project" value="TreeGrafter"/>
</dbReference>
<dbReference type="GO" id="GO:0007032">
    <property type="term" value="P:endosome organization"/>
    <property type="evidence" value="ECO:0007669"/>
    <property type="project" value="TreeGrafter"/>
</dbReference>
<comment type="cofactor">
    <cofactor evidence="7">
        <name>Mg(2+)</name>
        <dbReference type="ChEBI" id="CHEBI:18420"/>
    </cofactor>
    <cofactor evidence="7">
        <name>Mn(2+)</name>
        <dbReference type="ChEBI" id="CHEBI:29035"/>
    </cofactor>
</comment>
<feature type="domain" description="PI3K/PI4K catalytic" evidence="9">
    <location>
        <begin position="164"/>
        <end position="545"/>
    </location>
</feature>
<dbReference type="GO" id="GO:0007030">
    <property type="term" value="P:Golgi organization"/>
    <property type="evidence" value="ECO:0007669"/>
    <property type="project" value="TreeGrafter"/>
</dbReference>
<keyword evidence="4 7" id="KW-0418">Kinase</keyword>
<dbReference type="PROSITE" id="PS00916">
    <property type="entry name" value="PI3_4_KINASE_2"/>
    <property type="match status" value="1"/>
</dbReference>
<feature type="compositionally biased region" description="Basic residues" evidence="8">
    <location>
        <begin position="573"/>
        <end position="582"/>
    </location>
</feature>
<evidence type="ECO:0000313" key="10">
    <source>
        <dbReference type="EMBL" id="RCH94756.1"/>
    </source>
</evidence>
<dbReference type="GO" id="GO:0005524">
    <property type="term" value="F:ATP binding"/>
    <property type="evidence" value="ECO:0007669"/>
    <property type="project" value="UniProtKB-UniRule"/>
</dbReference>
<evidence type="ECO:0000256" key="6">
    <source>
        <dbReference type="ARBA" id="ARBA00023136"/>
    </source>
</evidence>
<dbReference type="GO" id="GO:0046854">
    <property type="term" value="P:phosphatidylinositol phosphate biosynthetic process"/>
    <property type="evidence" value="ECO:0007669"/>
    <property type="project" value="UniProtKB-UniRule"/>
</dbReference>
<comment type="similarity">
    <text evidence="7">Belongs to the PI3/PI4-kinase family.</text>
</comment>
<feature type="region of interest" description="Disordered" evidence="8">
    <location>
        <begin position="565"/>
        <end position="654"/>
    </location>
</feature>
<keyword evidence="11" id="KW-1185">Reference proteome</keyword>
<accession>A0A367JXT3</accession>
<evidence type="ECO:0000256" key="5">
    <source>
        <dbReference type="ARBA" id="ARBA00022840"/>
    </source>
</evidence>
<comment type="catalytic activity">
    <reaction evidence="7">
        <text>a 1,2-diacyl-sn-glycero-3-phospho-(1D-myo-inositol) + ATP = a 1,2-diacyl-sn-glycero-3-phospho-(1D-myo-inositol 4-phosphate) + ADP + H(+)</text>
        <dbReference type="Rhea" id="RHEA:19877"/>
        <dbReference type="ChEBI" id="CHEBI:15378"/>
        <dbReference type="ChEBI" id="CHEBI:30616"/>
        <dbReference type="ChEBI" id="CHEBI:57880"/>
        <dbReference type="ChEBI" id="CHEBI:58178"/>
        <dbReference type="ChEBI" id="CHEBI:456216"/>
        <dbReference type="EC" id="2.7.1.67"/>
    </reaction>
</comment>
<comment type="caution">
    <text evidence="10">The sequence shown here is derived from an EMBL/GenBank/DDBJ whole genome shotgun (WGS) entry which is preliminary data.</text>
</comment>
<comment type="subcellular location">
    <subcellularLocation>
        <location evidence="7">Cell membrane</location>
        <topology evidence="7">Peripheral membrane protein</topology>
    </subcellularLocation>
    <subcellularLocation>
        <location evidence="7">Vacuole membrane</location>
        <topology evidence="7">Peripheral membrane protein</topology>
    </subcellularLocation>
</comment>
<dbReference type="GO" id="GO:0004430">
    <property type="term" value="F:1-phosphatidylinositol 4-kinase activity"/>
    <property type="evidence" value="ECO:0007669"/>
    <property type="project" value="UniProtKB-UniRule"/>
</dbReference>
<feature type="compositionally biased region" description="Acidic residues" evidence="8">
    <location>
        <begin position="682"/>
        <end position="697"/>
    </location>
</feature>
<keyword evidence="6" id="KW-0472">Membrane</keyword>
<evidence type="ECO:0000313" key="11">
    <source>
        <dbReference type="Proteomes" id="UP000253551"/>
    </source>
</evidence>
<evidence type="ECO:0000256" key="7">
    <source>
        <dbReference type="RuleBase" id="RU367084"/>
    </source>
</evidence>
<dbReference type="EMBL" id="PJQM01002518">
    <property type="protein sequence ID" value="RCH94756.1"/>
    <property type="molecule type" value="Genomic_DNA"/>
</dbReference>
<feature type="compositionally biased region" description="Polar residues" evidence="8">
    <location>
        <begin position="583"/>
        <end position="598"/>
    </location>
</feature>
<keyword evidence="5 7" id="KW-0067">ATP-binding</keyword>
<dbReference type="Proteomes" id="UP000253551">
    <property type="component" value="Unassembled WGS sequence"/>
</dbReference>
<dbReference type="PROSITE" id="PS50290">
    <property type="entry name" value="PI3_4_KINASE_3"/>
    <property type="match status" value="1"/>
</dbReference>
<sequence>ATRRFFQDKLPTVFRKDMCCTTASFSSLPAVIVADLQSGNIPLRKHGEESHTGTDQGWTIIRRRRYRGKHGIGEARHPNDVSSPSSSVLIDEEIDPSDQVTCSVFVKWQPLEEQAEYSMAVSPLLHELPHQKDKDERSFDDPIPVTEEKFKEIIKSVQEAIENNMQPTRISQGSSGSYFCRNSSGKIVGVFKPKNEEPYGRLNPKWTKWIHRHLFPCFFGRSCLIPNLGYLSEAGASLIDRKLGTMIVPYTDVIYMSSPSFHYDYLDRRSQHGLPPKIGSFQCFLTDYKDATVFFRNHPYPINTEHTESINRKSVWAGCLGRNETMQDEFDEEHLLPEEDDSDHTHVTPNHQPSKKHDFRWTYQLQHQFCREFEQLVILDYLIRNTDRGLDNWMIKHCPSQRACSSKSSLSADEPTYTPHKIPLKTGGHIHVAAIDNGLAFPYKHPDQWRSYPYGWSTMHESLVNRPFSEATRKQFLPILSDPLWWRDTVRDMRALFELDDDFDEKMFQKQMAVLKGQGFNIVRTLKDPHAGPIDLVTMQRVVINQEEIVIEYDERALSHVDSTPIVSDTKRKQQRPRKLRTQRSTSFDVISTTSSPFRNILEERHENSEEDEESVSYFSPPLPHATRTTLSAPTRQQQQQQQKRPRWKDRIKSGLSMDLGRHGLFGKKNKNKKNRYRAFDSDGDLSDDSEDSDDDSQAPVLKRVTVIMETIEIVKSRTYFTCW</sequence>
<dbReference type="GO" id="GO:0005802">
    <property type="term" value="C:trans-Golgi network"/>
    <property type="evidence" value="ECO:0007669"/>
    <property type="project" value="TreeGrafter"/>
</dbReference>
<keyword evidence="2 7" id="KW-0808">Transferase</keyword>
<dbReference type="Pfam" id="PF00454">
    <property type="entry name" value="PI3_PI4_kinase"/>
    <property type="match status" value="1"/>
</dbReference>
<dbReference type="OrthoDB" id="3349449at2759"/>
<feature type="region of interest" description="Disordered" evidence="8">
    <location>
        <begin position="676"/>
        <end position="698"/>
    </location>
</feature>
<dbReference type="GO" id="GO:0005886">
    <property type="term" value="C:plasma membrane"/>
    <property type="evidence" value="ECO:0007669"/>
    <property type="project" value="UniProtKB-SubCell"/>
</dbReference>
<evidence type="ECO:0000256" key="3">
    <source>
        <dbReference type="ARBA" id="ARBA00022741"/>
    </source>
</evidence>
<keyword evidence="1 7" id="KW-1003">Cell membrane</keyword>
<evidence type="ECO:0000256" key="2">
    <source>
        <dbReference type="ARBA" id="ARBA00022679"/>
    </source>
</evidence>
<dbReference type="GO" id="GO:0005768">
    <property type="term" value="C:endosome"/>
    <property type="evidence" value="ECO:0007669"/>
    <property type="project" value="UniProtKB-UniRule"/>
</dbReference>
<evidence type="ECO:0000256" key="1">
    <source>
        <dbReference type="ARBA" id="ARBA00022475"/>
    </source>
</evidence>
<dbReference type="EC" id="2.7.1.67" evidence="7"/>
<keyword evidence="3 7" id="KW-0547">Nucleotide-binding</keyword>
<feature type="compositionally biased region" description="Polar residues" evidence="8">
    <location>
        <begin position="627"/>
        <end position="636"/>
    </location>
</feature>
<gene>
    <name evidence="10" type="primary">LSB6_1</name>
    <name evidence="10" type="ORF">CU098_001626</name>
</gene>
<evidence type="ECO:0000256" key="4">
    <source>
        <dbReference type="ARBA" id="ARBA00022777"/>
    </source>
</evidence>
<reference evidence="10 11" key="1">
    <citation type="journal article" date="2018" name="G3 (Bethesda)">
        <title>Phylogenetic and Phylogenomic Definition of Rhizopus Species.</title>
        <authorList>
            <person name="Gryganskyi A.P."/>
            <person name="Golan J."/>
            <person name="Dolatabadi S."/>
            <person name="Mondo S."/>
            <person name="Robb S."/>
            <person name="Idnurm A."/>
            <person name="Muszewska A."/>
            <person name="Steczkiewicz K."/>
            <person name="Masonjones S."/>
            <person name="Liao H.L."/>
            <person name="Gajdeczka M.T."/>
            <person name="Anike F."/>
            <person name="Vuek A."/>
            <person name="Anishchenko I.M."/>
            <person name="Voigt K."/>
            <person name="de Hoog G.S."/>
            <person name="Smith M.E."/>
            <person name="Heitman J."/>
            <person name="Vilgalys R."/>
            <person name="Stajich J.E."/>
        </authorList>
    </citation>
    <scope>NUCLEOTIDE SEQUENCE [LARGE SCALE GENOMIC DNA]</scope>
    <source>
        <strain evidence="10 11">LSU 92-RS-03</strain>
    </source>
</reference>
<organism evidence="10 11">
    <name type="scientific">Rhizopus stolonifer</name>
    <name type="common">Rhizopus nigricans</name>
    <dbReference type="NCBI Taxonomy" id="4846"/>
    <lineage>
        <taxon>Eukaryota</taxon>
        <taxon>Fungi</taxon>
        <taxon>Fungi incertae sedis</taxon>
        <taxon>Mucoromycota</taxon>
        <taxon>Mucoromycotina</taxon>
        <taxon>Mucoromycetes</taxon>
        <taxon>Mucorales</taxon>
        <taxon>Mucorineae</taxon>
        <taxon>Rhizopodaceae</taxon>
        <taxon>Rhizopus</taxon>
    </lineage>
</organism>
<dbReference type="AlphaFoldDB" id="A0A367JXT3"/>
<dbReference type="InterPro" id="IPR018936">
    <property type="entry name" value="PI3/4_kinase_CS"/>
</dbReference>
<proteinExistence type="inferred from homology"/>
<dbReference type="InterPro" id="IPR000403">
    <property type="entry name" value="PI3/4_kinase_cat_dom"/>
</dbReference>
<feature type="non-terminal residue" evidence="10">
    <location>
        <position position="1"/>
    </location>
</feature>
<evidence type="ECO:0000256" key="8">
    <source>
        <dbReference type="SAM" id="MobiDB-lite"/>
    </source>
</evidence>
<evidence type="ECO:0000259" key="9">
    <source>
        <dbReference type="PROSITE" id="PS50290"/>
    </source>
</evidence>
<protein>
    <recommendedName>
        <fullName evidence="7">Phosphatidylinositol 4-kinase</fullName>
        <ecNumber evidence="7">2.7.1.67</ecNumber>
    </recommendedName>
</protein>
<dbReference type="InterPro" id="IPR039756">
    <property type="entry name" value="Lsb6/PI4K2"/>
</dbReference>
<name>A0A367JXT3_RHIST</name>
<dbReference type="PANTHER" id="PTHR12865:SF1">
    <property type="entry name" value="PHOSPHATIDYLINOSITOL 4-KINASE TYPE 2"/>
    <property type="match status" value="1"/>
</dbReference>
<dbReference type="STRING" id="4846.A0A367JXT3"/>